<evidence type="ECO:0000313" key="8">
    <source>
        <dbReference type="Proteomes" id="UP000613255"/>
    </source>
</evidence>
<gene>
    <name evidence="7" type="ORF">JAO82_09905</name>
</gene>
<dbReference type="Proteomes" id="UP000613255">
    <property type="component" value="Unassembled WGS sequence"/>
</dbReference>
<evidence type="ECO:0000259" key="6">
    <source>
        <dbReference type="Pfam" id="PF07244"/>
    </source>
</evidence>
<dbReference type="InterPro" id="IPR010827">
    <property type="entry name" value="BamA/TamA_POTRA"/>
</dbReference>
<sequence>MLSGFPRAIRTLTFTLLATLPAWAQAADVSLTAPGAPDDLTKRLKAASSVMTAETHNLTTVQELLAAANADYRTMVQVMYDNGYFSPVVRIAVNGREAATIPPLSPPARVDTIAITVQSGPVFQFGRAQVAPLAADTKLPKTFASGETASTGAIRDAAGAAVDGWREIGHAKAQVGDQRIVANHPESVLDAEIVLLPGPELRFGRMIITGESAVRREAIRRIAGFPEGEVYSPKQIQRVGTRLRRTGAFSAVALSEAEQPNRDGTLDFDVNVEDQKPRRISFGAEISSRSGVELSAAWMHRNLWGAAERLRLEGRLRNIGGDDDIDGIFLLRLDQPAKLGPDDSVFYIFELEQQNKPHYSLNQLYVGAGVRRVFSDDLWAEASLQLGKSRADDAFGDNRDFDLITLPLKAQWDRRDNPVNATEGFFLEAGVTPFLDVSGSASGAHILADARGYYSLGQSDRIVLAARVQMGSVLGPSLSEISPDYLFYSGGAGTVRGQPYLSLGVPVGGQIAGGRSLLTASAEVRGRITEKISLVGFYDIGAVDSSQFVSSGSPYHAGAGLGMRYDLGGLGPLRLDLAVPVSGDTNDGLQFYLGIGQAF</sequence>
<proteinExistence type="predicted"/>
<dbReference type="InterPro" id="IPR039910">
    <property type="entry name" value="D15-like"/>
</dbReference>
<protein>
    <submittedName>
        <fullName evidence="7">BamA/TamA family outer membrane protein</fullName>
    </submittedName>
</protein>
<feature type="domain" description="POTRA" evidence="6">
    <location>
        <begin position="202"/>
        <end position="272"/>
    </location>
</feature>
<feature type="domain" description="Bacterial surface antigen (D15)" evidence="5">
    <location>
        <begin position="388"/>
        <end position="599"/>
    </location>
</feature>
<organism evidence="7 8">
    <name type="scientific">Pontibaca salina</name>
    <dbReference type="NCBI Taxonomy" id="2795731"/>
    <lineage>
        <taxon>Bacteria</taxon>
        <taxon>Pseudomonadati</taxon>
        <taxon>Pseudomonadota</taxon>
        <taxon>Alphaproteobacteria</taxon>
        <taxon>Rhodobacterales</taxon>
        <taxon>Roseobacteraceae</taxon>
        <taxon>Pontibaca</taxon>
    </lineage>
</organism>
<keyword evidence="3" id="KW-0472">Membrane</keyword>
<comment type="subcellular location">
    <subcellularLocation>
        <location evidence="1">Membrane</location>
    </subcellularLocation>
</comment>
<dbReference type="Gene3D" id="2.40.160.50">
    <property type="entry name" value="membrane protein fhac: a member of the omp85/tpsb transporter family"/>
    <property type="match status" value="1"/>
</dbReference>
<evidence type="ECO:0000256" key="4">
    <source>
        <dbReference type="SAM" id="SignalP"/>
    </source>
</evidence>
<dbReference type="GO" id="GO:0019867">
    <property type="term" value="C:outer membrane"/>
    <property type="evidence" value="ECO:0007669"/>
    <property type="project" value="InterPro"/>
</dbReference>
<evidence type="ECO:0000259" key="5">
    <source>
        <dbReference type="Pfam" id="PF01103"/>
    </source>
</evidence>
<dbReference type="RefSeq" id="WP_198686218.1">
    <property type="nucleotide sequence ID" value="NZ_JAEIJD010000007.1"/>
</dbReference>
<evidence type="ECO:0000256" key="3">
    <source>
        <dbReference type="ARBA" id="ARBA00023136"/>
    </source>
</evidence>
<dbReference type="Pfam" id="PF07244">
    <property type="entry name" value="POTRA"/>
    <property type="match status" value="1"/>
</dbReference>
<keyword evidence="2" id="KW-0812">Transmembrane</keyword>
<dbReference type="PANTHER" id="PTHR12815:SF42">
    <property type="entry name" value="BACTERIAL SURFACE ANTIGEN (D15) DOMAIN-CONTAINING PROTEIN"/>
    <property type="match status" value="1"/>
</dbReference>
<dbReference type="Gene3D" id="3.10.20.310">
    <property type="entry name" value="membrane protein fhac"/>
    <property type="match status" value="1"/>
</dbReference>
<evidence type="ECO:0000313" key="7">
    <source>
        <dbReference type="EMBL" id="MBI6630193.1"/>
    </source>
</evidence>
<keyword evidence="8" id="KW-1185">Reference proteome</keyword>
<evidence type="ECO:0000256" key="2">
    <source>
        <dbReference type="ARBA" id="ARBA00022452"/>
    </source>
</evidence>
<keyword evidence="4" id="KW-0732">Signal</keyword>
<accession>A0A934M0X6</accession>
<reference evidence="7" key="1">
    <citation type="submission" date="2020-12" db="EMBL/GenBank/DDBJ databases">
        <title>Pontibaca salina gen. nov., sp. nov., isolated from marine sediment.</title>
        <authorList>
            <person name="Bo J."/>
            <person name="Wang S."/>
            <person name="Song X."/>
            <person name="Du Z."/>
        </authorList>
    </citation>
    <scope>NUCLEOTIDE SEQUENCE</scope>
    <source>
        <strain evidence="7">S1109L</strain>
    </source>
</reference>
<dbReference type="InterPro" id="IPR000184">
    <property type="entry name" value="Bac_surfAg_D15"/>
</dbReference>
<name>A0A934M0X6_9RHOB</name>
<keyword evidence="2" id="KW-1134">Transmembrane beta strand</keyword>
<evidence type="ECO:0000256" key="1">
    <source>
        <dbReference type="ARBA" id="ARBA00004370"/>
    </source>
</evidence>
<dbReference type="EMBL" id="JAEIJD010000007">
    <property type="protein sequence ID" value="MBI6630193.1"/>
    <property type="molecule type" value="Genomic_DNA"/>
</dbReference>
<feature type="chain" id="PRO_5037163666" evidence="4">
    <location>
        <begin position="27"/>
        <end position="599"/>
    </location>
</feature>
<comment type="caution">
    <text evidence="7">The sequence shown here is derived from an EMBL/GenBank/DDBJ whole genome shotgun (WGS) entry which is preliminary data.</text>
</comment>
<feature type="signal peptide" evidence="4">
    <location>
        <begin position="1"/>
        <end position="26"/>
    </location>
</feature>
<dbReference type="PANTHER" id="PTHR12815">
    <property type="entry name" value="SORTING AND ASSEMBLY MACHINERY SAMM50 PROTEIN FAMILY MEMBER"/>
    <property type="match status" value="1"/>
</dbReference>
<dbReference type="AlphaFoldDB" id="A0A934M0X6"/>
<dbReference type="Pfam" id="PF01103">
    <property type="entry name" value="Omp85"/>
    <property type="match status" value="1"/>
</dbReference>